<reference evidence="1" key="1">
    <citation type="submission" date="2020-10" db="EMBL/GenBank/DDBJ databases">
        <authorList>
            <person name="Kusch S."/>
        </authorList>
    </citation>
    <scope>NUCLEOTIDE SEQUENCE</scope>
    <source>
        <strain evidence="1">SwB9</strain>
    </source>
</reference>
<evidence type="ECO:0000313" key="2">
    <source>
        <dbReference type="Proteomes" id="UP000624404"/>
    </source>
</evidence>
<keyword evidence="2" id="KW-1185">Reference proteome</keyword>
<dbReference type="AlphaFoldDB" id="A0A8H2ZNN8"/>
<accession>A0A8H2ZNN8</accession>
<gene>
    <name evidence="1" type="ORF">SCLTRI_LOCUS4528</name>
</gene>
<protein>
    <submittedName>
        <fullName evidence="1">895bce3e-a1f3-4324-ae1d-430ef10d0c0b</fullName>
    </submittedName>
</protein>
<evidence type="ECO:0000313" key="1">
    <source>
        <dbReference type="EMBL" id="CAD6444736.1"/>
    </source>
</evidence>
<sequence>MKTQFLNRASTLNGQYRTAFENWFCKLTSITEVHTGPRHLTRCDDCITPQCLFGRYNGVLAEYHENLSLKYVPTKPRDRLIKSTNGDGLFVPWSQTPFLQKALPNRSPILTQTSAEEYQHSKKYTISNKRLACQSVVIGSPIVASQSLSVNRQPLVFWSNVGSP</sequence>
<dbReference type="OrthoDB" id="10578878at2759"/>
<name>A0A8H2ZNN8_9HELO</name>
<dbReference type="Proteomes" id="UP000624404">
    <property type="component" value="Unassembled WGS sequence"/>
</dbReference>
<dbReference type="EMBL" id="CAJHIA010000012">
    <property type="protein sequence ID" value="CAD6444736.1"/>
    <property type="molecule type" value="Genomic_DNA"/>
</dbReference>
<proteinExistence type="predicted"/>
<organism evidence="1 2">
    <name type="scientific">Sclerotinia trifoliorum</name>
    <dbReference type="NCBI Taxonomy" id="28548"/>
    <lineage>
        <taxon>Eukaryota</taxon>
        <taxon>Fungi</taxon>
        <taxon>Dikarya</taxon>
        <taxon>Ascomycota</taxon>
        <taxon>Pezizomycotina</taxon>
        <taxon>Leotiomycetes</taxon>
        <taxon>Helotiales</taxon>
        <taxon>Sclerotiniaceae</taxon>
        <taxon>Sclerotinia</taxon>
    </lineage>
</organism>
<comment type="caution">
    <text evidence="1">The sequence shown here is derived from an EMBL/GenBank/DDBJ whole genome shotgun (WGS) entry which is preliminary data.</text>
</comment>